<sequence length="39" mass="4107">MDNPACQAMTLLGRGDNRIAPQAGSDIPGAWVLHVIGLF</sequence>
<evidence type="ECO:0000313" key="1">
    <source>
        <dbReference type="EMBL" id="CCG87774.1"/>
    </source>
</evidence>
<evidence type="ECO:0000313" key="2">
    <source>
        <dbReference type="Proteomes" id="UP000018217"/>
    </source>
</evidence>
<accession>V5Z952</accession>
<dbReference type="AlphaFoldDB" id="V5Z952"/>
<dbReference type="EMBL" id="CAHS01000015">
    <property type="protein sequence ID" value="CCG87774.1"/>
    <property type="molecule type" value="Genomic_DNA"/>
</dbReference>
<comment type="caution">
    <text evidence="1">The sequence shown here is derived from an EMBL/GenBank/DDBJ whole genome shotgun (WGS) entry which is preliminary data.</text>
</comment>
<proteinExistence type="predicted"/>
<protein>
    <submittedName>
        <fullName evidence="1">Uncharacterized protein</fullName>
    </submittedName>
</protein>
<dbReference type="STRING" id="1161919.EPIR_2409"/>
<keyword evidence="2" id="KW-1185">Reference proteome</keyword>
<dbReference type="Proteomes" id="UP000018217">
    <property type="component" value="Unassembled WGS sequence"/>
</dbReference>
<reference evidence="1 2" key="1">
    <citation type="journal article" date="2013" name="Syst. Appl. Microbiol.">
        <title>Phylogenetic position and virulence apparatus of the pear flower necrosis pathogen Erwinia piriflorinigrans CFBP 5888T as assessed by comparative genomics.</title>
        <authorList>
            <person name="Smits T.H."/>
            <person name="Rezzonico F."/>
            <person name="Lopez M.M."/>
            <person name="Blom J."/>
            <person name="Goesmann A."/>
            <person name="Frey J.E."/>
            <person name="Duffy B."/>
        </authorList>
    </citation>
    <scope>NUCLEOTIDE SEQUENCE [LARGE SCALE GENOMIC DNA]</scope>
    <source>
        <strain evidence="2">CFBP5888</strain>
    </source>
</reference>
<organism evidence="1 2">
    <name type="scientific">Erwinia piriflorinigrans CFBP 5888</name>
    <dbReference type="NCBI Taxonomy" id="1161919"/>
    <lineage>
        <taxon>Bacteria</taxon>
        <taxon>Pseudomonadati</taxon>
        <taxon>Pseudomonadota</taxon>
        <taxon>Gammaproteobacteria</taxon>
        <taxon>Enterobacterales</taxon>
        <taxon>Erwiniaceae</taxon>
        <taxon>Erwinia</taxon>
    </lineage>
</organism>
<name>V5Z952_9GAMM</name>
<gene>
    <name evidence="1" type="ORF">EPIR_2409</name>
</gene>